<dbReference type="RefSeq" id="XP_070890135.1">
    <property type="nucleotide sequence ID" value="XM_071028179.1"/>
</dbReference>
<dbReference type="EMBL" id="JBFXLQ010000004">
    <property type="protein sequence ID" value="KAL2871156.1"/>
    <property type="molecule type" value="Genomic_DNA"/>
</dbReference>
<reference evidence="1 2" key="1">
    <citation type="submission" date="2024-07" db="EMBL/GenBank/DDBJ databases">
        <title>Section-level genome sequencing and comparative genomics of Aspergillus sections Usti and Cavernicolus.</title>
        <authorList>
            <consortium name="Lawrence Berkeley National Laboratory"/>
            <person name="Nybo J.L."/>
            <person name="Vesth T.C."/>
            <person name="Theobald S."/>
            <person name="Frisvad J.C."/>
            <person name="Larsen T.O."/>
            <person name="Kjaerboelling I."/>
            <person name="Rothschild-Mancinelli K."/>
            <person name="Lyhne E.K."/>
            <person name="Kogle M.E."/>
            <person name="Barry K."/>
            <person name="Clum A."/>
            <person name="Na H."/>
            <person name="Ledsgaard L."/>
            <person name="Lin J."/>
            <person name="Lipzen A."/>
            <person name="Kuo A."/>
            <person name="Riley R."/>
            <person name="Mondo S."/>
            <person name="Labutti K."/>
            <person name="Haridas S."/>
            <person name="Pangalinan J."/>
            <person name="Salamov A.A."/>
            <person name="Simmons B.A."/>
            <person name="Magnuson J.K."/>
            <person name="Chen J."/>
            <person name="Drula E."/>
            <person name="Henrissat B."/>
            <person name="Wiebenga A."/>
            <person name="Lubbers R.J."/>
            <person name="Gomes A.C."/>
            <person name="Macurrencykelacurrency M.R."/>
            <person name="Stajich J."/>
            <person name="Grigoriev I.V."/>
            <person name="Mortensen U.H."/>
            <person name="De Vries R.P."/>
            <person name="Baker S.E."/>
            <person name="Andersen M.R."/>
        </authorList>
    </citation>
    <scope>NUCLEOTIDE SEQUENCE [LARGE SCALE GENOMIC DNA]</scope>
    <source>
        <strain evidence="1 2">CBS 449.75</strain>
    </source>
</reference>
<evidence type="ECO:0000313" key="1">
    <source>
        <dbReference type="EMBL" id="KAL2871156.1"/>
    </source>
</evidence>
<accession>A0ABR4M3H8</accession>
<protein>
    <submittedName>
        <fullName evidence="1">Uncharacterized protein</fullName>
    </submittedName>
</protein>
<gene>
    <name evidence="1" type="ORF">BJX67DRAFT_343729</name>
</gene>
<comment type="caution">
    <text evidence="1">The sequence shown here is derived from an EMBL/GenBank/DDBJ whole genome shotgun (WGS) entry which is preliminary data.</text>
</comment>
<evidence type="ECO:0000313" key="2">
    <source>
        <dbReference type="Proteomes" id="UP001610432"/>
    </source>
</evidence>
<keyword evidence="2" id="KW-1185">Reference proteome</keyword>
<proteinExistence type="predicted"/>
<sequence length="133" mass="14897">MTRSIKEMLLVFFSPLPDLISEVRCSDDRFATPAWSAVRIAWLLIFFPTLCTTSTVLDGVPPSRLFAANVATATNQLLTRQYTTWIIICIPLRLMDSPVQCVENTVLIIAVFPGILYGNWTGYIQEHVGYGLV</sequence>
<name>A0ABR4M3H8_9EURO</name>
<dbReference type="Proteomes" id="UP001610432">
    <property type="component" value="Unassembled WGS sequence"/>
</dbReference>
<dbReference type="GeneID" id="98143251"/>
<organism evidence="1 2">
    <name type="scientific">Aspergillus lucknowensis</name>
    <dbReference type="NCBI Taxonomy" id="176173"/>
    <lineage>
        <taxon>Eukaryota</taxon>
        <taxon>Fungi</taxon>
        <taxon>Dikarya</taxon>
        <taxon>Ascomycota</taxon>
        <taxon>Pezizomycotina</taxon>
        <taxon>Eurotiomycetes</taxon>
        <taxon>Eurotiomycetidae</taxon>
        <taxon>Eurotiales</taxon>
        <taxon>Aspergillaceae</taxon>
        <taxon>Aspergillus</taxon>
        <taxon>Aspergillus subgen. Nidulantes</taxon>
    </lineage>
</organism>